<dbReference type="Pfam" id="PF02365">
    <property type="entry name" value="NAM"/>
    <property type="match status" value="1"/>
</dbReference>
<accession>A0A6J1A1I3</accession>
<evidence type="ECO:0000256" key="3">
    <source>
        <dbReference type="ARBA" id="ARBA00023125"/>
    </source>
</evidence>
<comment type="subcellular location">
    <subcellularLocation>
        <location evidence="1">Nucleus</location>
    </subcellularLocation>
</comment>
<evidence type="ECO:0000256" key="6">
    <source>
        <dbReference type="SAM" id="MobiDB-lite"/>
    </source>
</evidence>
<protein>
    <submittedName>
        <fullName evidence="9">NAC domain-containing protein 14-like isoform X1</fullName>
    </submittedName>
</protein>
<reference evidence="9" key="1">
    <citation type="submission" date="2025-08" db="UniProtKB">
        <authorList>
            <consortium name="RefSeq"/>
        </authorList>
    </citation>
    <scope>IDENTIFICATION</scope>
    <source>
        <tissue evidence="9">Leaf</tissue>
    </source>
</reference>
<gene>
    <name evidence="9" type="primary">LOC110413832</name>
</gene>
<keyword evidence="8" id="KW-1185">Reference proteome</keyword>
<evidence type="ECO:0000256" key="1">
    <source>
        <dbReference type="ARBA" id="ARBA00004123"/>
    </source>
</evidence>
<dbReference type="RefSeq" id="XP_021280489.1">
    <property type="nucleotide sequence ID" value="XM_021424814.1"/>
</dbReference>
<evidence type="ECO:0000256" key="5">
    <source>
        <dbReference type="ARBA" id="ARBA00023242"/>
    </source>
</evidence>
<keyword evidence="5" id="KW-0539">Nucleus</keyword>
<keyword evidence="3" id="KW-0238">DNA-binding</keyword>
<dbReference type="Proteomes" id="UP000504621">
    <property type="component" value="Unplaced"/>
</dbReference>
<dbReference type="AlphaFoldDB" id="A0A6J1A1I3"/>
<dbReference type="SUPFAM" id="SSF101941">
    <property type="entry name" value="NAC domain"/>
    <property type="match status" value="1"/>
</dbReference>
<feature type="domain" description="NAC" evidence="7">
    <location>
        <begin position="9"/>
        <end position="151"/>
    </location>
</feature>
<dbReference type="PANTHER" id="PTHR31989">
    <property type="entry name" value="NAC DOMAIN-CONTAINING PROTEIN 82-RELATED"/>
    <property type="match status" value="1"/>
</dbReference>
<dbReference type="GeneID" id="110413832"/>
<dbReference type="OrthoDB" id="966019at2759"/>
<dbReference type="InterPro" id="IPR003441">
    <property type="entry name" value="NAC-dom"/>
</dbReference>
<evidence type="ECO:0000259" key="7">
    <source>
        <dbReference type="PROSITE" id="PS51005"/>
    </source>
</evidence>
<dbReference type="PROSITE" id="PS51005">
    <property type="entry name" value="NAC"/>
    <property type="match status" value="1"/>
</dbReference>
<feature type="region of interest" description="Disordered" evidence="6">
    <location>
        <begin position="157"/>
        <end position="178"/>
    </location>
</feature>
<evidence type="ECO:0000256" key="2">
    <source>
        <dbReference type="ARBA" id="ARBA00023015"/>
    </source>
</evidence>
<sequence length="530" mass="60249">MGSISSNSDIVGYRFHPTDKELVDHYLWNKILDRDSLVQAIKEVDGLCRKDPWELPRLSKIKSADQVWYFFSRRKDSKRVKRTTDKGFWKITGKTRNVKGKRGSAIKKTLVFFQGRGSNAKWTPWVMHEYIFISTVLDNKEGIYLCKLKNKEDEKADTSRSEVCEPSQVADDGIPENSAMFDPDVMLATLEEPDGRDEADNNLSPSPQPMMREEQVPSCVDSTYLCEFSGGHCGVQHLSNSNEQNDDSWTKYLVDTDEVYPDENEGCSLPFDMRMTCPGESSRKRSRFENGGLCEAIENEECQETYEQVVSASSMLDEHSGSKKSQAMATVNAPNETLTSVEHDPNGRKRMLSIHNESREMDAPSGDSDVDLHCIFHVALAESVDYPYATRFDNPQYQERSQNLIEQEDDPKRITKQGKFSVKTVSLDKARDVKQHVTADNLPQMENAVMESNMKFKKAKETNKKKSLQMHWSESAESDQRGFFIYLDKPSLNHKSSSPLVYFVNELLGIILFIAVIYELTSIAAIGPRS</sequence>
<evidence type="ECO:0000313" key="9">
    <source>
        <dbReference type="RefSeq" id="XP_021280489.1"/>
    </source>
</evidence>
<name>A0A6J1A1I3_9ROSI</name>
<keyword evidence="2" id="KW-0805">Transcription regulation</keyword>
<dbReference type="GO" id="GO:0006355">
    <property type="term" value="P:regulation of DNA-templated transcription"/>
    <property type="evidence" value="ECO:0007669"/>
    <property type="project" value="InterPro"/>
</dbReference>
<dbReference type="InterPro" id="IPR036093">
    <property type="entry name" value="NAC_dom_sf"/>
</dbReference>
<dbReference type="Gene3D" id="2.170.150.80">
    <property type="entry name" value="NAC domain"/>
    <property type="match status" value="1"/>
</dbReference>
<keyword evidence="4" id="KW-0804">Transcription</keyword>
<proteinExistence type="predicted"/>
<dbReference type="GO" id="GO:0005634">
    <property type="term" value="C:nucleus"/>
    <property type="evidence" value="ECO:0007669"/>
    <property type="project" value="UniProtKB-SubCell"/>
</dbReference>
<evidence type="ECO:0000313" key="8">
    <source>
        <dbReference type="Proteomes" id="UP000504621"/>
    </source>
</evidence>
<dbReference type="GO" id="GO:0003677">
    <property type="term" value="F:DNA binding"/>
    <property type="evidence" value="ECO:0007669"/>
    <property type="project" value="UniProtKB-KW"/>
</dbReference>
<organism evidence="8 9">
    <name type="scientific">Herrania umbratica</name>
    <dbReference type="NCBI Taxonomy" id="108875"/>
    <lineage>
        <taxon>Eukaryota</taxon>
        <taxon>Viridiplantae</taxon>
        <taxon>Streptophyta</taxon>
        <taxon>Embryophyta</taxon>
        <taxon>Tracheophyta</taxon>
        <taxon>Spermatophyta</taxon>
        <taxon>Magnoliopsida</taxon>
        <taxon>eudicotyledons</taxon>
        <taxon>Gunneridae</taxon>
        <taxon>Pentapetalae</taxon>
        <taxon>rosids</taxon>
        <taxon>malvids</taxon>
        <taxon>Malvales</taxon>
        <taxon>Malvaceae</taxon>
        <taxon>Byttnerioideae</taxon>
        <taxon>Herrania</taxon>
    </lineage>
</organism>
<evidence type="ECO:0000256" key="4">
    <source>
        <dbReference type="ARBA" id="ARBA00023163"/>
    </source>
</evidence>